<dbReference type="STRING" id="1397694.GCA_000702585_02754"/>
<dbReference type="InterPro" id="IPR004369">
    <property type="entry name" value="Prolyl-tRNA_editing_YbaK/EbsC"/>
</dbReference>
<evidence type="ECO:0000256" key="2">
    <source>
        <dbReference type="ARBA" id="ARBA00022917"/>
    </source>
</evidence>
<dbReference type="EMBL" id="UGGP01000001">
    <property type="protein sequence ID" value="STO08888.1"/>
    <property type="molecule type" value="Genomic_DNA"/>
</dbReference>
<comment type="similarity">
    <text evidence="1 4">Belongs to the prolyl-tRNA editing family. YbaK/EbsC subfamily.</text>
</comment>
<evidence type="ECO:0000313" key="7">
    <source>
        <dbReference type="Proteomes" id="UP000254060"/>
    </source>
</evidence>
<dbReference type="SMR" id="A0A377FVU2"/>
<proteinExistence type="inferred from homology"/>
<dbReference type="GO" id="GO:0006412">
    <property type="term" value="P:translation"/>
    <property type="evidence" value="ECO:0007669"/>
    <property type="project" value="UniProtKB-KW"/>
</dbReference>
<dbReference type="Proteomes" id="UP000254060">
    <property type="component" value="Unassembled WGS sequence"/>
</dbReference>
<accession>A0A377FVU2</accession>
<dbReference type="Pfam" id="PF04073">
    <property type="entry name" value="tRNA_edit"/>
    <property type="match status" value="1"/>
</dbReference>
<evidence type="ECO:0000259" key="5">
    <source>
        <dbReference type="Pfam" id="PF04073"/>
    </source>
</evidence>
<dbReference type="GO" id="GO:0016829">
    <property type="term" value="F:lyase activity"/>
    <property type="evidence" value="ECO:0007669"/>
    <property type="project" value="UniProtKB-KW"/>
</dbReference>
<dbReference type="InterPro" id="IPR007214">
    <property type="entry name" value="YbaK/aa-tRNA-synth-assoc-dom"/>
</dbReference>
<dbReference type="AlphaFoldDB" id="A0A377FVU2"/>
<dbReference type="SUPFAM" id="SSF55826">
    <property type="entry name" value="YbaK/ProRS associated domain"/>
    <property type="match status" value="1"/>
</dbReference>
<dbReference type="RefSeq" id="WP_235263410.1">
    <property type="nucleotide sequence ID" value="NZ_UGGP01000001.1"/>
</dbReference>
<reference evidence="6 7" key="1">
    <citation type="submission" date="2018-06" db="EMBL/GenBank/DDBJ databases">
        <authorList>
            <consortium name="Pathogen Informatics"/>
            <person name="Doyle S."/>
        </authorList>
    </citation>
    <scope>NUCLEOTIDE SEQUENCE [LARGE SCALE GENOMIC DNA]</scope>
    <source>
        <strain evidence="6 7">NCTC13163</strain>
    </source>
</reference>
<dbReference type="PANTHER" id="PTHR30411:SF0">
    <property type="entry name" value="CYS-TRNA(PRO)_CYS-TRNA(CYS) DEACYLASE YBAK"/>
    <property type="match status" value="1"/>
</dbReference>
<dbReference type="PIRSF" id="PIRSF006181">
    <property type="entry name" value="EbsC_YbaK"/>
    <property type="match status" value="1"/>
</dbReference>
<name>A0A377FVU2_9BACL</name>
<evidence type="ECO:0000313" key="6">
    <source>
        <dbReference type="EMBL" id="STO08888.1"/>
    </source>
</evidence>
<dbReference type="CDD" id="cd00002">
    <property type="entry name" value="YbaK_deacylase"/>
    <property type="match status" value="1"/>
</dbReference>
<dbReference type="InterPro" id="IPR036754">
    <property type="entry name" value="YbaK/aa-tRNA-synt-asso_dom_sf"/>
</dbReference>
<keyword evidence="3 4" id="KW-0456">Lyase</keyword>
<dbReference type="PANTHER" id="PTHR30411">
    <property type="entry name" value="CYTOPLASMIC PROTEIN"/>
    <property type="match status" value="1"/>
</dbReference>
<organism evidence="6 7">
    <name type="scientific">Exiguobacterium aurantiacum</name>
    <dbReference type="NCBI Taxonomy" id="33987"/>
    <lineage>
        <taxon>Bacteria</taxon>
        <taxon>Bacillati</taxon>
        <taxon>Bacillota</taxon>
        <taxon>Bacilli</taxon>
        <taxon>Bacillales</taxon>
        <taxon>Bacillales Family XII. Incertae Sedis</taxon>
        <taxon>Exiguobacterium</taxon>
    </lineage>
</organism>
<dbReference type="Gene3D" id="3.90.960.10">
    <property type="entry name" value="YbaK/aminoacyl-tRNA synthetase-associated domain"/>
    <property type="match status" value="1"/>
</dbReference>
<keyword evidence="2 4" id="KW-0648">Protein biosynthesis</keyword>
<gene>
    <name evidence="6" type="primary">ybaK</name>
    <name evidence="6" type="ORF">NCTC13163_02266</name>
</gene>
<dbReference type="GO" id="GO:0002161">
    <property type="term" value="F:aminoacyl-tRNA deacylase activity"/>
    <property type="evidence" value="ECO:0007669"/>
    <property type="project" value="InterPro"/>
</dbReference>
<feature type="domain" description="YbaK/aminoacyl-tRNA synthetase-associated" evidence="5">
    <location>
        <begin position="36"/>
        <end position="152"/>
    </location>
</feature>
<evidence type="ECO:0000256" key="1">
    <source>
        <dbReference type="ARBA" id="ARBA00009798"/>
    </source>
</evidence>
<protein>
    <recommendedName>
        <fullName evidence="4">Cys-tRNA(Pro)/Cys-tRNA(Cys) deacylase</fullName>
        <ecNumber evidence="4">4.2.-.-</ecNumber>
    </recommendedName>
</protein>
<sequence length="160" mass="17798">MERVGLMQLTNAARQLKQRKIPFTFHTYDVDPSDVSASHVAASMGKPLNQLYKTICLENEQKRHAFFLIPGDMDVDLKAAAKAWGAKKASPVPMKELEALTGYIRGGVSPIGSKKPFPVFLHESAKQKETIIISAGKRGAQLELTPDDLLRFTNGRWFTQ</sequence>
<evidence type="ECO:0000256" key="4">
    <source>
        <dbReference type="PIRNR" id="PIRNR006181"/>
    </source>
</evidence>
<dbReference type="EC" id="4.2.-.-" evidence="4"/>
<dbReference type="NCBIfam" id="TIGR00011">
    <property type="entry name" value="YbaK_EbsC"/>
    <property type="match status" value="1"/>
</dbReference>
<evidence type="ECO:0000256" key="3">
    <source>
        <dbReference type="ARBA" id="ARBA00023239"/>
    </source>
</evidence>